<feature type="chain" id="PRO_5045391186" evidence="2">
    <location>
        <begin position="30"/>
        <end position="383"/>
    </location>
</feature>
<name>A0ABN9UPX6_9DINO</name>
<evidence type="ECO:0000313" key="4">
    <source>
        <dbReference type="Proteomes" id="UP001189429"/>
    </source>
</evidence>
<organism evidence="3 4">
    <name type="scientific">Prorocentrum cordatum</name>
    <dbReference type="NCBI Taxonomy" id="2364126"/>
    <lineage>
        <taxon>Eukaryota</taxon>
        <taxon>Sar</taxon>
        <taxon>Alveolata</taxon>
        <taxon>Dinophyceae</taxon>
        <taxon>Prorocentrales</taxon>
        <taxon>Prorocentraceae</taxon>
        <taxon>Prorocentrum</taxon>
    </lineage>
</organism>
<feature type="region of interest" description="Disordered" evidence="1">
    <location>
        <begin position="265"/>
        <end position="294"/>
    </location>
</feature>
<dbReference type="Proteomes" id="UP001189429">
    <property type="component" value="Unassembled WGS sequence"/>
</dbReference>
<gene>
    <name evidence="3" type="ORF">PCOR1329_LOCUS49889</name>
</gene>
<reference evidence="3" key="1">
    <citation type="submission" date="2023-10" db="EMBL/GenBank/DDBJ databases">
        <authorList>
            <person name="Chen Y."/>
            <person name="Shah S."/>
            <person name="Dougan E. K."/>
            <person name="Thang M."/>
            <person name="Chan C."/>
        </authorList>
    </citation>
    <scope>NUCLEOTIDE SEQUENCE [LARGE SCALE GENOMIC DNA]</scope>
</reference>
<sequence>MEGAAARRGKATGPTRALALAVGLAALAALAPQRAMLQHTDVEGGGELRMARKRAALRAVLGFYAEYAGAQLAGSQYDTNAIGEAWGGAAMGHWVDRPSAADRAERLEDELKAMRIGRRSASHPRRLAMQERRLARQQELDSRPPRHENAMLHWARPIEDRPRVFGKRARGHDGGGPRHRRGAAQGDAPQADGGEERVRRTRSGRGVRTSRIFCARAPGSPLRGSRGGRGGCSWLVEICLDTPGPPWPGWPNNQAPGPFFVAKHAPSTTRPAPTACGQLAEGAARPPRRRSGRGIWGKTRRAVSISQAPTGEKGRPGLGSLRLTARPPGCLGWQRSGGGGGESPPSPVALAAAGIRLRQAAAGIRFKAAARADVEGRDASTGG</sequence>
<feature type="compositionally biased region" description="Low complexity" evidence="1">
    <location>
        <begin position="183"/>
        <end position="192"/>
    </location>
</feature>
<proteinExistence type="predicted"/>
<dbReference type="EMBL" id="CAUYUJ010016045">
    <property type="protein sequence ID" value="CAK0861123.1"/>
    <property type="molecule type" value="Genomic_DNA"/>
</dbReference>
<accession>A0ABN9UPX6</accession>
<feature type="region of interest" description="Disordered" evidence="1">
    <location>
        <begin position="161"/>
        <end position="207"/>
    </location>
</feature>
<feature type="signal peptide" evidence="2">
    <location>
        <begin position="1"/>
        <end position="29"/>
    </location>
</feature>
<evidence type="ECO:0000256" key="1">
    <source>
        <dbReference type="SAM" id="MobiDB-lite"/>
    </source>
</evidence>
<evidence type="ECO:0000256" key="2">
    <source>
        <dbReference type="SAM" id="SignalP"/>
    </source>
</evidence>
<comment type="caution">
    <text evidence="3">The sequence shown here is derived from an EMBL/GenBank/DDBJ whole genome shotgun (WGS) entry which is preliminary data.</text>
</comment>
<feature type="region of interest" description="Disordered" evidence="1">
    <location>
        <begin position="306"/>
        <end position="347"/>
    </location>
</feature>
<protein>
    <submittedName>
        <fullName evidence="3">Uncharacterized protein</fullName>
    </submittedName>
</protein>
<evidence type="ECO:0000313" key="3">
    <source>
        <dbReference type="EMBL" id="CAK0861123.1"/>
    </source>
</evidence>
<keyword evidence="4" id="KW-1185">Reference proteome</keyword>
<keyword evidence="2" id="KW-0732">Signal</keyword>